<feature type="region of interest" description="Disordered" evidence="12">
    <location>
        <begin position="225"/>
        <end position="247"/>
    </location>
</feature>
<keyword evidence="7" id="KW-0630">Potassium</keyword>
<feature type="region of interest" description="Disordered" evidence="12">
    <location>
        <begin position="79"/>
        <end position="203"/>
    </location>
</feature>
<evidence type="ECO:0000256" key="1">
    <source>
        <dbReference type="ARBA" id="ARBA00004141"/>
    </source>
</evidence>
<sequence>MTGFETKKGLMLLYNPGPGDEWINRTIVKVRNKVGKRADKLVRLVDKYLQLQADETRASVCRFPEQAESLLKRVKKIRKKLRASSGGDHASTTRPSTTTKEKTTKKRKGGGKTPEAQTELQHAEGLGTGEHVTKGDSPPDWGGSSDENTQAGGDLQWPWGNAGRPSDRGESPGILSQRPNEPEGDPPSRSAAGAEREEGGRVYLTPSRTWLDVQRVQAHTEVLAGKQRLTLRSPRSEEQRKTGTTGVATPSAEAVAALHKEALETSEHKEVSPASRNRGAYQHEADAGLHVPGARASAAAELAAARAEDAISRWFRHALIVGMAHSKSAGGIWEATRAGELHAQRKEDHFGRQKCTSLLVSASETIQSDVGQAGLPAAPFGMAVRDAQKTVSERSERCVTFSLGDELFRYEVNGETPCTFGLPWAPPSEKIFDLHFFWQLWSNLAKAAMRKDVPLVALRNMSYMLNDTYKIPSPLDVNFFGQLSKKYCSWPDLRHSLITEGHPSIKLSFLERVFLMLEEPNSCLLAKAWFYVIMFAAVANLTSFILPETATWIFEQIWGHHHHEKHQAIFSTVCILIFTADYVSKLVCSPFVRVELVQPSEKYFVLDESQRAVVPQTGIQRCMDFMLQVTNIVDLLAILPWWLDLCFVKILPGAAFLRIIRISRIFHLFKSARYFDMVQVLGLTLWKSINLVGIVFALITVVGLFAACLLQQTEVTMGSDMSEVFETVPASWFWIFCRLIGMKDTIYGKGKVQSYFGIAILAVTLTLKGVLWIVPIARIRQIFSQEYAIVVNTSKARRKMVDDLLAFVAGSDQSQVQSRNGYICCNLQLYSITKEEAWVPLPLHQNEEVKLEKYRVALSSSASAAEVFLDILWKPGAAMKNSANSLPQGTLALTLVGGWRLPDGLHEIQWEVPVDTFSTEKQTVTLKAATKTTDTVTFEIAWTGSGEDDEPREIDDDLQMDYRDFQKQVLHLLQEQAELIQEQQQCVQEYGQRLKGLDTKL</sequence>
<dbReference type="PANTHER" id="PTHR11537:SF254">
    <property type="entry name" value="POTASSIUM VOLTAGE-GATED CHANNEL PROTEIN SHAB"/>
    <property type="match status" value="1"/>
</dbReference>
<dbReference type="OrthoDB" id="433309at2759"/>
<keyword evidence="9" id="KW-0406">Ion transport</keyword>
<keyword evidence="3" id="KW-0633">Potassium transport</keyword>
<evidence type="ECO:0000256" key="9">
    <source>
        <dbReference type="ARBA" id="ARBA00023065"/>
    </source>
</evidence>
<dbReference type="EMBL" id="LSRX01000213">
    <property type="protein sequence ID" value="OLQ04371.1"/>
    <property type="molecule type" value="Genomic_DNA"/>
</dbReference>
<dbReference type="InterPro" id="IPR027359">
    <property type="entry name" value="Volt_channel_dom_sf"/>
</dbReference>
<evidence type="ECO:0000256" key="12">
    <source>
        <dbReference type="SAM" id="MobiDB-lite"/>
    </source>
</evidence>
<name>A0A1Q9EAD9_SYMMI</name>
<feature type="transmembrane region" description="Helical" evidence="13">
    <location>
        <begin position="754"/>
        <end position="774"/>
    </location>
</feature>
<dbReference type="GO" id="GO:0001508">
    <property type="term" value="P:action potential"/>
    <property type="evidence" value="ECO:0007669"/>
    <property type="project" value="TreeGrafter"/>
</dbReference>
<feature type="transmembrane region" description="Helical" evidence="13">
    <location>
        <begin position="691"/>
        <end position="712"/>
    </location>
</feature>
<feature type="transmembrane region" description="Helical" evidence="13">
    <location>
        <begin position="724"/>
        <end position="742"/>
    </location>
</feature>
<evidence type="ECO:0000256" key="3">
    <source>
        <dbReference type="ARBA" id="ARBA00022538"/>
    </source>
</evidence>
<evidence type="ECO:0000256" key="2">
    <source>
        <dbReference type="ARBA" id="ARBA00022448"/>
    </source>
</evidence>
<keyword evidence="2" id="KW-0813">Transport</keyword>
<reference evidence="15 16" key="1">
    <citation type="submission" date="2016-02" db="EMBL/GenBank/DDBJ databases">
        <title>Genome analysis of coral dinoflagellate symbionts highlights evolutionary adaptations to a symbiotic lifestyle.</title>
        <authorList>
            <person name="Aranda M."/>
            <person name="Li Y."/>
            <person name="Liew Y.J."/>
            <person name="Baumgarten S."/>
            <person name="Simakov O."/>
            <person name="Wilson M."/>
            <person name="Piel J."/>
            <person name="Ashoor H."/>
            <person name="Bougouffa S."/>
            <person name="Bajic V.B."/>
            <person name="Ryu T."/>
            <person name="Ravasi T."/>
            <person name="Bayer T."/>
            <person name="Micklem G."/>
            <person name="Kim H."/>
            <person name="Bhak J."/>
            <person name="Lajeunesse T.C."/>
            <person name="Voolstra C.R."/>
        </authorList>
    </citation>
    <scope>NUCLEOTIDE SEQUENCE [LARGE SCALE GENOMIC DNA]</scope>
    <source>
        <strain evidence="15 16">CCMP2467</strain>
    </source>
</reference>
<evidence type="ECO:0000256" key="6">
    <source>
        <dbReference type="ARBA" id="ARBA00022882"/>
    </source>
</evidence>
<gene>
    <name evidence="15" type="primary">KCND2</name>
    <name evidence="15" type="ORF">AK812_SmicGene12607</name>
</gene>
<accession>A0A1Q9EAD9</accession>
<dbReference type="PANTHER" id="PTHR11537">
    <property type="entry name" value="VOLTAGE-GATED POTASSIUM CHANNEL"/>
    <property type="match status" value="1"/>
</dbReference>
<evidence type="ECO:0000256" key="5">
    <source>
        <dbReference type="ARBA" id="ARBA00022826"/>
    </source>
</evidence>
<dbReference type="Proteomes" id="UP000186817">
    <property type="component" value="Unassembled WGS sequence"/>
</dbReference>
<dbReference type="GO" id="GO:0005249">
    <property type="term" value="F:voltage-gated potassium channel activity"/>
    <property type="evidence" value="ECO:0007669"/>
    <property type="project" value="InterPro"/>
</dbReference>
<keyword evidence="4 13" id="KW-0812">Transmembrane</keyword>
<evidence type="ECO:0000256" key="7">
    <source>
        <dbReference type="ARBA" id="ARBA00022958"/>
    </source>
</evidence>
<comment type="caution">
    <text evidence="15">The sequence shown here is derived from an EMBL/GenBank/DDBJ whole genome shotgun (WGS) entry which is preliminary data.</text>
</comment>
<dbReference type="InterPro" id="IPR028325">
    <property type="entry name" value="VG_K_chnl"/>
</dbReference>
<evidence type="ECO:0000256" key="4">
    <source>
        <dbReference type="ARBA" id="ARBA00022692"/>
    </source>
</evidence>
<organism evidence="15 16">
    <name type="scientific">Symbiodinium microadriaticum</name>
    <name type="common">Dinoflagellate</name>
    <name type="synonym">Zooxanthella microadriatica</name>
    <dbReference type="NCBI Taxonomy" id="2951"/>
    <lineage>
        <taxon>Eukaryota</taxon>
        <taxon>Sar</taxon>
        <taxon>Alveolata</taxon>
        <taxon>Dinophyceae</taxon>
        <taxon>Suessiales</taxon>
        <taxon>Symbiodiniaceae</taxon>
        <taxon>Symbiodinium</taxon>
    </lineage>
</organism>
<dbReference type="Pfam" id="PF00520">
    <property type="entry name" value="Ion_trans"/>
    <property type="match status" value="1"/>
</dbReference>
<keyword evidence="10 13" id="KW-0472">Membrane</keyword>
<dbReference type="AlphaFoldDB" id="A0A1Q9EAD9"/>
<evidence type="ECO:0000313" key="16">
    <source>
        <dbReference type="Proteomes" id="UP000186817"/>
    </source>
</evidence>
<comment type="subcellular location">
    <subcellularLocation>
        <location evidence="1">Membrane</location>
        <topology evidence="1">Multi-pass membrane protein</topology>
    </subcellularLocation>
</comment>
<dbReference type="InterPro" id="IPR005821">
    <property type="entry name" value="Ion_trans_dom"/>
</dbReference>
<evidence type="ECO:0000313" key="15">
    <source>
        <dbReference type="EMBL" id="OLQ04371.1"/>
    </source>
</evidence>
<evidence type="ECO:0000256" key="8">
    <source>
        <dbReference type="ARBA" id="ARBA00022989"/>
    </source>
</evidence>
<keyword evidence="16" id="KW-1185">Reference proteome</keyword>
<proteinExistence type="predicted"/>
<keyword evidence="11" id="KW-0407">Ion channel</keyword>
<keyword evidence="6" id="KW-0851">Voltage-gated channel</keyword>
<feature type="transmembrane region" description="Helical" evidence="13">
    <location>
        <begin position="641"/>
        <end position="660"/>
    </location>
</feature>
<dbReference type="GO" id="GO:0008076">
    <property type="term" value="C:voltage-gated potassium channel complex"/>
    <property type="evidence" value="ECO:0007669"/>
    <property type="project" value="InterPro"/>
</dbReference>
<protein>
    <submittedName>
        <fullName evidence="15">Potassium voltage-gated channel subfamily D member 2</fullName>
    </submittedName>
</protein>
<evidence type="ECO:0000256" key="13">
    <source>
        <dbReference type="SAM" id="Phobius"/>
    </source>
</evidence>
<keyword evidence="8 13" id="KW-1133">Transmembrane helix</keyword>
<feature type="domain" description="Ion transport" evidence="14">
    <location>
        <begin position="527"/>
        <end position="765"/>
    </location>
</feature>
<dbReference type="Gene3D" id="1.20.120.350">
    <property type="entry name" value="Voltage-gated potassium channels. Chain C"/>
    <property type="match status" value="1"/>
</dbReference>
<dbReference type="PRINTS" id="PR00169">
    <property type="entry name" value="KCHANNEL"/>
</dbReference>
<evidence type="ECO:0000259" key="14">
    <source>
        <dbReference type="Pfam" id="PF00520"/>
    </source>
</evidence>
<evidence type="ECO:0000256" key="10">
    <source>
        <dbReference type="ARBA" id="ARBA00023136"/>
    </source>
</evidence>
<keyword evidence="5" id="KW-0631">Potassium channel</keyword>
<dbReference type="SUPFAM" id="SSF81324">
    <property type="entry name" value="Voltage-gated potassium channels"/>
    <property type="match status" value="1"/>
</dbReference>
<evidence type="ECO:0000256" key="11">
    <source>
        <dbReference type="ARBA" id="ARBA00023303"/>
    </source>
</evidence>